<proteinExistence type="predicted"/>
<feature type="chain" id="PRO_5041972138" evidence="1">
    <location>
        <begin position="24"/>
        <end position="366"/>
    </location>
</feature>
<dbReference type="EMBL" id="BSYO01000022">
    <property type="protein sequence ID" value="GMH21139.1"/>
    <property type="molecule type" value="Genomic_DNA"/>
</dbReference>
<reference evidence="2" key="1">
    <citation type="submission" date="2023-05" db="EMBL/GenBank/DDBJ databases">
        <title>Nepenthes gracilis genome sequencing.</title>
        <authorList>
            <person name="Fukushima K."/>
        </authorList>
    </citation>
    <scope>NUCLEOTIDE SEQUENCE</scope>
    <source>
        <strain evidence="2">SING2019-196</strain>
    </source>
</reference>
<comment type="caution">
    <text evidence="2">The sequence shown here is derived from an EMBL/GenBank/DDBJ whole genome shotgun (WGS) entry which is preliminary data.</text>
</comment>
<evidence type="ECO:0000256" key="1">
    <source>
        <dbReference type="SAM" id="SignalP"/>
    </source>
</evidence>
<sequence length="366" mass="41328">MALFHPFASLFPNLLGLQLCCLALRIGIAVDSRMWIPSLCKERWLRVFVWHFDLLDHLWRCMGFSHDSYLKICRLMQKIDVVRLIVMRVRVNLQGVLFGFLLNAGVNDFGDAVDDSGSLLLLLKCSKVFGDVNVDGAYFDRMLDLADSFYWTMAELVIATVVLEPLLIVSRWWLLNSNDAMDVDAAYGLTEGCHAHGCDQIILLGLAILHVENVVCYATMPTWLCYHGVVLLGMSNSGAWSLLMWMSNDPIQLVAMQQMEWNVVDALLGGMVHSRLLKLESGHALVELWNSRLPVLVVGFAGYSFLWNRCTLLLWKAAEICLMLEPFRYADARLCLVLSYGLDGPGWNFMRALSGTEVSWLCLSHV</sequence>
<evidence type="ECO:0000313" key="2">
    <source>
        <dbReference type="EMBL" id="GMH21139.1"/>
    </source>
</evidence>
<accession>A0AAD3T241</accession>
<name>A0AAD3T241_NEPGR</name>
<protein>
    <submittedName>
        <fullName evidence="2">Uncharacterized protein</fullName>
    </submittedName>
</protein>
<keyword evidence="3" id="KW-1185">Reference proteome</keyword>
<evidence type="ECO:0000313" key="3">
    <source>
        <dbReference type="Proteomes" id="UP001279734"/>
    </source>
</evidence>
<dbReference type="AlphaFoldDB" id="A0AAD3T241"/>
<dbReference type="Proteomes" id="UP001279734">
    <property type="component" value="Unassembled WGS sequence"/>
</dbReference>
<feature type="signal peptide" evidence="1">
    <location>
        <begin position="1"/>
        <end position="23"/>
    </location>
</feature>
<keyword evidence="1" id="KW-0732">Signal</keyword>
<gene>
    <name evidence="2" type="ORF">Nepgr_022981</name>
</gene>
<organism evidence="2 3">
    <name type="scientific">Nepenthes gracilis</name>
    <name type="common">Slender pitcher plant</name>
    <dbReference type="NCBI Taxonomy" id="150966"/>
    <lineage>
        <taxon>Eukaryota</taxon>
        <taxon>Viridiplantae</taxon>
        <taxon>Streptophyta</taxon>
        <taxon>Embryophyta</taxon>
        <taxon>Tracheophyta</taxon>
        <taxon>Spermatophyta</taxon>
        <taxon>Magnoliopsida</taxon>
        <taxon>eudicotyledons</taxon>
        <taxon>Gunneridae</taxon>
        <taxon>Pentapetalae</taxon>
        <taxon>Caryophyllales</taxon>
        <taxon>Nepenthaceae</taxon>
        <taxon>Nepenthes</taxon>
    </lineage>
</organism>